<proteinExistence type="predicted"/>
<reference evidence="4 5" key="1">
    <citation type="submission" date="2020-07" db="EMBL/GenBank/DDBJ databases">
        <title>Genomic Encyclopedia of Type Strains, Phase IV (KMG-IV): sequencing the most valuable type-strain genomes for metagenomic binning, comparative biology and taxonomic classification.</title>
        <authorList>
            <person name="Goeker M."/>
        </authorList>
    </citation>
    <scope>NUCLEOTIDE SEQUENCE [LARGE SCALE GENOMIC DNA]</scope>
    <source>
        <strain evidence="4 5">DSM 45533</strain>
    </source>
</reference>
<gene>
    <name evidence="4" type="ORF">HNR30_005460</name>
</gene>
<dbReference type="AlphaFoldDB" id="A0A7W0HSJ3"/>
<dbReference type="PROSITE" id="PS51186">
    <property type="entry name" value="GNAT"/>
    <property type="match status" value="1"/>
</dbReference>
<dbReference type="Pfam" id="PF00583">
    <property type="entry name" value="Acetyltransf_1"/>
    <property type="match status" value="1"/>
</dbReference>
<dbReference type="InterPro" id="IPR050832">
    <property type="entry name" value="Bact_Acetyltransf"/>
</dbReference>
<protein>
    <submittedName>
        <fullName evidence="4">Putative acetyltransferase</fullName>
        <ecNumber evidence="4">2.3.1.-</ecNumber>
    </submittedName>
</protein>
<keyword evidence="5" id="KW-1185">Reference proteome</keyword>
<dbReference type="Gene3D" id="3.40.630.30">
    <property type="match status" value="1"/>
</dbReference>
<dbReference type="EC" id="2.3.1.-" evidence="4"/>
<name>A0A7W0HSJ3_9ACTN</name>
<dbReference type="InterPro" id="IPR000182">
    <property type="entry name" value="GNAT_dom"/>
</dbReference>
<dbReference type="PANTHER" id="PTHR43877">
    <property type="entry name" value="AMINOALKYLPHOSPHONATE N-ACETYLTRANSFERASE-RELATED-RELATED"/>
    <property type="match status" value="1"/>
</dbReference>
<evidence type="ECO:0000256" key="1">
    <source>
        <dbReference type="ARBA" id="ARBA00022679"/>
    </source>
</evidence>
<organism evidence="4 5">
    <name type="scientific">Nonomuraea soli</name>
    <dbReference type="NCBI Taxonomy" id="1032476"/>
    <lineage>
        <taxon>Bacteria</taxon>
        <taxon>Bacillati</taxon>
        <taxon>Actinomycetota</taxon>
        <taxon>Actinomycetes</taxon>
        <taxon>Streptosporangiales</taxon>
        <taxon>Streptosporangiaceae</taxon>
        <taxon>Nonomuraea</taxon>
    </lineage>
</organism>
<keyword evidence="2 4" id="KW-0012">Acyltransferase</keyword>
<dbReference type="EMBL" id="JACDUR010000005">
    <property type="protein sequence ID" value="MBA2894099.1"/>
    <property type="molecule type" value="Genomic_DNA"/>
</dbReference>
<keyword evidence="1 4" id="KW-0808">Transferase</keyword>
<evidence type="ECO:0000256" key="2">
    <source>
        <dbReference type="ARBA" id="ARBA00023315"/>
    </source>
</evidence>
<comment type="caution">
    <text evidence="4">The sequence shown here is derived from an EMBL/GenBank/DDBJ whole genome shotgun (WGS) entry which is preliminary data.</text>
</comment>
<evidence type="ECO:0000313" key="5">
    <source>
        <dbReference type="Proteomes" id="UP000530928"/>
    </source>
</evidence>
<dbReference type="InterPro" id="IPR016181">
    <property type="entry name" value="Acyl_CoA_acyltransferase"/>
</dbReference>
<sequence>MEIRDELLEDREAVWQVEAEAFERPDEADLLARLDPDKAFSLVATVDGEIVGHVLFTWLPVGEHRALALAPLAVRPGVQGKGVGGELVRQGLARARALGAPAVVVLGDPAYYGRFGFAPDPKITQSYGWPEEAFQVVKFREIVGEASYPQAFFL</sequence>
<accession>A0A7W0HSJ3</accession>
<dbReference type="PANTHER" id="PTHR43877:SF1">
    <property type="entry name" value="ACETYLTRANSFERASE"/>
    <property type="match status" value="1"/>
</dbReference>
<feature type="domain" description="N-acetyltransferase" evidence="3">
    <location>
        <begin position="1"/>
        <end position="141"/>
    </location>
</feature>
<dbReference type="GO" id="GO:0016747">
    <property type="term" value="F:acyltransferase activity, transferring groups other than amino-acyl groups"/>
    <property type="evidence" value="ECO:0007669"/>
    <property type="project" value="InterPro"/>
</dbReference>
<evidence type="ECO:0000313" key="4">
    <source>
        <dbReference type="EMBL" id="MBA2894099.1"/>
    </source>
</evidence>
<dbReference type="RefSeq" id="WP_181612830.1">
    <property type="nucleotide sequence ID" value="NZ_BAABAM010000005.1"/>
</dbReference>
<dbReference type="Proteomes" id="UP000530928">
    <property type="component" value="Unassembled WGS sequence"/>
</dbReference>
<dbReference type="CDD" id="cd04301">
    <property type="entry name" value="NAT_SF"/>
    <property type="match status" value="1"/>
</dbReference>
<dbReference type="SUPFAM" id="SSF55729">
    <property type="entry name" value="Acyl-CoA N-acyltransferases (Nat)"/>
    <property type="match status" value="1"/>
</dbReference>
<evidence type="ECO:0000259" key="3">
    <source>
        <dbReference type="PROSITE" id="PS51186"/>
    </source>
</evidence>